<proteinExistence type="predicted"/>
<dbReference type="InterPro" id="IPR008333">
    <property type="entry name" value="Cbr1-like_FAD-bd_dom"/>
</dbReference>
<dbReference type="InterPro" id="IPR039261">
    <property type="entry name" value="FNR_nucleotide-bd"/>
</dbReference>
<protein>
    <recommendedName>
        <fullName evidence="1">FAD-binding FR-type domain-containing protein</fullName>
    </recommendedName>
</protein>
<evidence type="ECO:0000313" key="2">
    <source>
        <dbReference type="EMBL" id="KAG2378336.1"/>
    </source>
</evidence>
<dbReference type="GO" id="GO:0016491">
    <property type="term" value="F:oxidoreductase activity"/>
    <property type="evidence" value="ECO:0007669"/>
    <property type="project" value="InterPro"/>
</dbReference>
<dbReference type="SUPFAM" id="SSF52343">
    <property type="entry name" value="Ferredoxin reductase-like, C-terminal NADP-linked domain"/>
    <property type="match status" value="1"/>
</dbReference>
<dbReference type="InterPro" id="IPR012349">
    <property type="entry name" value="Split_barrel_FMN-bd"/>
</dbReference>
<dbReference type="RefSeq" id="XP_044545598.1">
    <property type="nucleotide sequence ID" value="XM_044698559.1"/>
</dbReference>
<dbReference type="Pfam" id="PF00970">
    <property type="entry name" value="FAD_binding_6"/>
    <property type="match status" value="1"/>
</dbReference>
<dbReference type="Gene3D" id="2.30.110.10">
    <property type="entry name" value="Electron Transport, Fmn-binding Protein, Chain A"/>
    <property type="match status" value="1"/>
</dbReference>
<dbReference type="Proteomes" id="UP000816034">
    <property type="component" value="Unassembled WGS sequence"/>
</dbReference>
<feature type="domain" description="FAD-binding FR-type" evidence="1">
    <location>
        <begin position="415"/>
        <end position="520"/>
    </location>
</feature>
<dbReference type="SUPFAM" id="SSF63380">
    <property type="entry name" value="Riboflavin synthase domain-like"/>
    <property type="match status" value="1"/>
</dbReference>
<dbReference type="GeneID" id="68100933"/>
<dbReference type="EMBL" id="PYSW02000034">
    <property type="protein sequence ID" value="KAG2378336.1"/>
    <property type="molecule type" value="Genomic_DNA"/>
</dbReference>
<reference evidence="2 3" key="1">
    <citation type="journal article" date="2018" name="BMC Genomics">
        <title>The genome of Naegleria lovaniensis, the basis for a comparative approach to unravel pathogenicity factors of the human pathogenic amoeba N. fowleri.</title>
        <authorList>
            <person name="Liechti N."/>
            <person name="Schurch N."/>
            <person name="Bruggmann R."/>
            <person name="Wittwer M."/>
        </authorList>
    </citation>
    <scope>NUCLEOTIDE SEQUENCE [LARGE SCALE GENOMIC DNA]</scope>
    <source>
        <strain evidence="2 3">ATCC 30569</strain>
    </source>
</reference>
<accession>A0AA88GKV0</accession>
<dbReference type="Gene3D" id="2.40.30.10">
    <property type="entry name" value="Translation factors"/>
    <property type="match status" value="1"/>
</dbReference>
<sequence length="670" mass="76694">MKPSIETNATNNTTLFHQPHYQELKSSFTRPISESNFHEGECFFQHQVGLSEDKSSQLSQFVRNYMPMQHREFYEKMPFLLVSSMDEKERVWASIIVAHPPFLQESTNVQTLQESTNDLTLPYQAKPMVSLARTLDDRSIHIETMLLHGDPLQNNLKSEIPIGILGIEPHTRRRNRVNGRVKGSVAFSNSGINDHHETVSFLLEVDVTMGNCPKYIQAREWNWKDRRREEGYGNVSRGLWVLPSQLEEFISKSDAFFIASASKESMSSSSLNPTEHDRRQGLDVSHRGGKPGFVTVSRTISQVEKTEQTILEYPEYLGNFMFNTLGNIVTNPKVGLLFINFDNGDLLYMTGKAFVAQGFQSKPGAQHTVRFYLEEWIYSQKQVPFEWKYLSESIYNPQVQFQSSLSKVNSNKLGMDSIVVRCKDRKKETHDTVTYTFSTAVALGTLQKAGQYGTFLIDMGPSGVVERSWTLTSPGGAGLYEISITVKTKEGGLVSNYLYEHMWPEKELRLKGIEGTFTLEDCIHDLNETKYLVFIAGGIGITPFMSILRRKKLQQLQSIIPQLEKIHLIHVVRTEQDLVFRSEIEKMVHHEFKDVFVFHPFLTASHISEDWKGGRGRLSKTDLEKIICHEQLLETQVMMCGPFGFMENIENIMQEIGLEKGRLHSEQFNF</sequence>
<dbReference type="InterPro" id="IPR017938">
    <property type="entry name" value="Riboflavin_synthase-like_b-brl"/>
</dbReference>
<dbReference type="InterPro" id="IPR001433">
    <property type="entry name" value="OxRdtase_FAD/NAD-bd"/>
</dbReference>
<dbReference type="PANTHER" id="PTHR42815">
    <property type="entry name" value="FAD-BINDING, PUTATIVE (AFU_ORTHOLOGUE AFUA_6G07600)-RELATED"/>
    <property type="match status" value="1"/>
</dbReference>
<name>A0AA88GKV0_NAELO</name>
<dbReference type="AlphaFoldDB" id="A0AA88GKV0"/>
<evidence type="ECO:0000313" key="3">
    <source>
        <dbReference type="Proteomes" id="UP000816034"/>
    </source>
</evidence>
<dbReference type="Gene3D" id="3.40.50.80">
    <property type="entry name" value="Nucleotide-binding domain of ferredoxin-NADP reductase (FNR) module"/>
    <property type="match status" value="1"/>
</dbReference>
<keyword evidence="3" id="KW-1185">Reference proteome</keyword>
<dbReference type="Pfam" id="PF00175">
    <property type="entry name" value="NAD_binding_1"/>
    <property type="match status" value="1"/>
</dbReference>
<dbReference type="InterPro" id="IPR017927">
    <property type="entry name" value="FAD-bd_FR_type"/>
</dbReference>
<gene>
    <name evidence="2" type="ORF">C9374_008479</name>
</gene>
<dbReference type="PROSITE" id="PS51384">
    <property type="entry name" value="FAD_FR"/>
    <property type="match status" value="1"/>
</dbReference>
<comment type="caution">
    <text evidence="2">The sequence shown here is derived from an EMBL/GenBank/DDBJ whole genome shotgun (WGS) entry which is preliminary data.</text>
</comment>
<evidence type="ECO:0000259" key="1">
    <source>
        <dbReference type="PROSITE" id="PS51384"/>
    </source>
</evidence>
<organism evidence="2 3">
    <name type="scientific">Naegleria lovaniensis</name>
    <name type="common">Amoeba</name>
    <dbReference type="NCBI Taxonomy" id="51637"/>
    <lineage>
        <taxon>Eukaryota</taxon>
        <taxon>Discoba</taxon>
        <taxon>Heterolobosea</taxon>
        <taxon>Tetramitia</taxon>
        <taxon>Eutetramitia</taxon>
        <taxon>Vahlkampfiidae</taxon>
        <taxon>Naegleria</taxon>
    </lineage>
</organism>
<dbReference type="PANTHER" id="PTHR42815:SF2">
    <property type="entry name" value="FAD-BINDING, PUTATIVE (AFU_ORTHOLOGUE AFUA_6G07600)-RELATED"/>
    <property type="match status" value="1"/>
</dbReference>